<dbReference type="PANTHER" id="PTHR32119">
    <property type="entry name" value="OROTIDINE 5'-PHOSPHATE DECARBOXYLASE"/>
    <property type="match status" value="1"/>
</dbReference>
<dbReference type="NCBIfam" id="TIGR01740">
    <property type="entry name" value="pyrF"/>
    <property type="match status" value="1"/>
</dbReference>
<dbReference type="InterPro" id="IPR018089">
    <property type="entry name" value="OMPdecase_AS"/>
</dbReference>
<comment type="subunit">
    <text evidence="3 9">Homodimer.</text>
</comment>
<keyword evidence="6 9" id="KW-0456">Lyase</keyword>
<dbReference type="UniPathway" id="UPA00070">
    <property type="reaction ID" value="UER00120"/>
</dbReference>
<dbReference type="PROSITE" id="PS00156">
    <property type="entry name" value="OMPDECASE"/>
    <property type="match status" value="1"/>
</dbReference>
<dbReference type="FunFam" id="3.20.20.70:FF:000015">
    <property type="entry name" value="Orotidine 5'-phosphate decarboxylase"/>
    <property type="match status" value="1"/>
</dbReference>
<evidence type="ECO:0000256" key="6">
    <source>
        <dbReference type="ARBA" id="ARBA00023239"/>
    </source>
</evidence>
<sequence>MNQLDRPFFLALDFATREERQQCLARFADMPLDVKVGMALFYQVGPTMISELKTSGHRIFLDLKLHDIPNTVGQTMKVLASLGVDVVNVHAAGGKKMMEAAREGLEAGTPSGQSRPKIIAVTQLTSTDEIMLEKELLLRDPLPSVVQSYAQLAQESGLDGVVCSAEEVPLIHEACGQSFLTVTPGIRRLVDEKGDQRRVVTPERARSLGSWAIVVGRSVTKAVDPLVVYQEMKRDWEGSRENE</sequence>
<dbReference type="InterPro" id="IPR014732">
    <property type="entry name" value="OMPdecase"/>
</dbReference>
<evidence type="ECO:0000256" key="12">
    <source>
        <dbReference type="RuleBase" id="RU000512"/>
    </source>
</evidence>
<evidence type="ECO:0000256" key="8">
    <source>
        <dbReference type="ARBA" id="ARBA00061012"/>
    </source>
</evidence>
<dbReference type="InterPro" id="IPR001754">
    <property type="entry name" value="OMPdeCOase_dom"/>
</dbReference>
<dbReference type="SMART" id="SM00934">
    <property type="entry name" value="OMPdecase"/>
    <property type="match status" value="1"/>
</dbReference>
<name>A0A1G6L655_9BACI</name>
<evidence type="ECO:0000256" key="7">
    <source>
        <dbReference type="ARBA" id="ARBA00049157"/>
    </source>
</evidence>
<dbReference type="SUPFAM" id="SSF51366">
    <property type="entry name" value="Ribulose-phoshate binding barrel"/>
    <property type="match status" value="1"/>
</dbReference>
<evidence type="ECO:0000256" key="2">
    <source>
        <dbReference type="ARBA" id="ARBA00004861"/>
    </source>
</evidence>
<evidence type="ECO:0000256" key="11">
    <source>
        <dbReference type="PIRSR" id="PIRSR614732-2"/>
    </source>
</evidence>
<feature type="binding site" evidence="9 11">
    <location>
        <position position="217"/>
    </location>
    <ligand>
        <name>substrate</name>
    </ligand>
</feature>
<evidence type="ECO:0000259" key="13">
    <source>
        <dbReference type="SMART" id="SM00934"/>
    </source>
</evidence>
<dbReference type="GO" id="GO:0044205">
    <property type="term" value="P:'de novo' UMP biosynthetic process"/>
    <property type="evidence" value="ECO:0007669"/>
    <property type="project" value="UniProtKB-UniRule"/>
</dbReference>
<proteinExistence type="inferred from homology"/>
<dbReference type="InterPro" id="IPR011060">
    <property type="entry name" value="RibuloseP-bd_barrel"/>
</dbReference>
<feature type="active site" description="For OMPdecase activity" evidence="10">
    <location>
        <position position="67"/>
    </location>
</feature>
<keyword evidence="4 9" id="KW-0210">Decarboxylase</keyword>
<dbReference type="RefSeq" id="WP_090776030.1">
    <property type="nucleotide sequence ID" value="NZ_FMYM01000008.1"/>
</dbReference>
<organism evidence="14 15">
    <name type="scientific">Shouchella lonarensis</name>
    <dbReference type="NCBI Taxonomy" id="1464122"/>
    <lineage>
        <taxon>Bacteria</taxon>
        <taxon>Bacillati</taxon>
        <taxon>Bacillota</taxon>
        <taxon>Bacilli</taxon>
        <taxon>Bacillales</taxon>
        <taxon>Bacillaceae</taxon>
        <taxon>Shouchella</taxon>
    </lineage>
</organism>
<evidence type="ECO:0000256" key="9">
    <source>
        <dbReference type="HAMAP-Rule" id="MF_01200"/>
    </source>
</evidence>
<feature type="binding site" evidence="9 11">
    <location>
        <position position="125"/>
    </location>
    <ligand>
        <name>substrate</name>
    </ligand>
</feature>
<evidence type="ECO:0000256" key="5">
    <source>
        <dbReference type="ARBA" id="ARBA00022975"/>
    </source>
</evidence>
<feature type="binding site" evidence="9 11">
    <location>
        <position position="216"/>
    </location>
    <ligand>
        <name>substrate</name>
    </ligand>
</feature>
<keyword evidence="5 9" id="KW-0665">Pyrimidine biosynthesis</keyword>
<comment type="function">
    <text evidence="1 9">Catalyzes the decarboxylation of orotidine 5'-monophosphate (OMP) to uridine 5'-monophosphate (UMP).</text>
</comment>
<comment type="catalytic activity">
    <reaction evidence="7 9 12">
        <text>orotidine 5'-phosphate + H(+) = UMP + CO2</text>
        <dbReference type="Rhea" id="RHEA:11596"/>
        <dbReference type="ChEBI" id="CHEBI:15378"/>
        <dbReference type="ChEBI" id="CHEBI:16526"/>
        <dbReference type="ChEBI" id="CHEBI:57538"/>
        <dbReference type="ChEBI" id="CHEBI:57865"/>
        <dbReference type="EC" id="4.1.1.23"/>
    </reaction>
</comment>
<dbReference type="HAMAP" id="MF_01200_B">
    <property type="entry name" value="OMPdecase_type1_B"/>
    <property type="match status" value="1"/>
</dbReference>
<feature type="active site" description="Proton donor" evidence="9">
    <location>
        <position position="64"/>
    </location>
</feature>
<dbReference type="GO" id="GO:0004590">
    <property type="term" value="F:orotidine-5'-phosphate decarboxylase activity"/>
    <property type="evidence" value="ECO:0007669"/>
    <property type="project" value="UniProtKB-UniRule"/>
</dbReference>
<dbReference type="InterPro" id="IPR013785">
    <property type="entry name" value="Aldolase_TIM"/>
</dbReference>
<dbReference type="GO" id="GO:0006207">
    <property type="term" value="P:'de novo' pyrimidine nucleobase biosynthetic process"/>
    <property type="evidence" value="ECO:0007669"/>
    <property type="project" value="InterPro"/>
</dbReference>
<dbReference type="Pfam" id="PF00215">
    <property type="entry name" value="OMPdecase"/>
    <property type="match status" value="1"/>
</dbReference>
<evidence type="ECO:0000256" key="10">
    <source>
        <dbReference type="PIRSR" id="PIRSR614732-1"/>
    </source>
</evidence>
<comment type="pathway">
    <text evidence="2 9 12">Pyrimidine metabolism; UMP biosynthesis via de novo pathway; UMP from orotate: step 2/2.</text>
</comment>
<feature type="active site" description="For OMPdecase activity" evidence="10">
    <location>
        <position position="64"/>
    </location>
</feature>
<protein>
    <recommendedName>
        <fullName evidence="9">Orotidine 5'-phosphate decarboxylase</fullName>
        <ecNumber evidence="9">4.1.1.23</ecNumber>
    </recommendedName>
    <alternativeName>
        <fullName evidence="9">OMP decarboxylase</fullName>
        <shortName evidence="9">OMPDCase</shortName>
        <shortName evidence="9">OMPdecase</shortName>
    </alternativeName>
</protein>
<evidence type="ECO:0000256" key="4">
    <source>
        <dbReference type="ARBA" id="ARBA00022793"/>
    </source>
</evidence>
<feature type="binding site" evidence="9 11">
    <location>
        <position position="196"/>
    </location>
    <ligand>
        <name>substrate</name>
    </ligand>
</feature>
<dbReference type="STRING" id="1464122.SAMN05421737_10816"/>
<feature type="active site" description="For OMPdecase activity" evidence="10">
    <location>
        <position position="62"/>
    </location>
</feature>
<dbReference type="PANTHER" id="PTHR32119:SF2">
    <property type="entry name" value="OROTIDINE 5'-PHOSPHATE DECARBOXYLASE"/>
    <property type="match status" value="1"/>
</dbReference>
<dbReference type="EMBL" id="FMYM01000008">
    <property type="protein sequence ID" value="SDC38769.1"/>
    <property type="molecule type" value="Genomic_DNA"/>
</dbReference>
<gene>
    <name evidence="9" type="primary">pyrF</name>
    <name evidence="14" type="ORF">SAMN05421737_10816</name>
</gene>
<dbReference type="AlphaFoldDB" id="A0A1G6L655"/>
<feature type="binding site" evidence="9">
    <location>
        <begin position="62"/>
        <end position="71"/>
    </location>
    <ligand>
        <name>substrate</name>
    </ligand>
</feature>
<evidence type="ECO:0000313" key="15">
    <source>
        <dbReference type="Proteomes" id="UP000242662"/>
    </source>
</evidence>
<dbReference type="InterPro" id="IPR047596">
    <property type="entry name" value="OMPdecase_bac"/>
</dbReference>
<accession>A0A1G6L655</accession>
<feature type="binding site" evidence="9 11">
    <location>
        <position position="187"/>
    </location>
    <ligand>
        <name>substrate</name>
    </ligand>
</feature>
<keyword evidence="15" id="KW-1185">Reference proteome</keyword>
<dbReference type="GO" id="GO:0005829">
    <property type="term" value="C:cytosol"/>
    <property type="evidence" value="ECO:0007669"/>
    <property type="project" value="TreeGrafter"/>
</dbReference>
<evidence type="ECO:0000256" key="3">
    <source>
        <dbReference type="ARBA" id="ARBA00011738"/>
    </source>
</evidence>
<dbReference type="Proteomes" id="UP000242662">
    <property type="component" value="Unassembled WGS sequence"/>
</dbReference>
<comment type="similarity">
    <text evidence="8 9">Belongs to the OMP decarboxylase family. Type 1 subfamily.</text>
</comment>
<evidence type="ECO:0000256" key="1">
    <source>
        <dbReference type="ARBA" id="ARBA00002356"/>
    </source>
</evidence>
<evidence type="ECO:0000313" key="14">
    <source>
        <dbReference type="EMBL" id="SDC38769.1"/>
    </source>
</evidence>
<dbReference type="CDD" id="cd04725">
    <property type="entry name" value="OMP_decarboxylase_like"/>
    <property type="match status" value="1"/>
</dbReference>
<dbReference type="Gene3D" id="3.20.20.70">
    <property type="entry name" value="Aldolase class I"/>
    <property type="match status" value="1"/>
</dbReference>
<feature type="binding site" evidence="9 11">
    <location>
        <position position="13"/>
    </location>
    <ligand>
        <name>substrate</name>
    </ligand>
</feature>
<dbReference type="OrthoDB" id="9806203at2"/>
<dbReference type="EC" id="4.1.1.23" evidence="9"/>
<reference evidence="15" key="1">
    <citation type="submission" date="2016-09" db="EMBL/GenBank/DDBJ databases">
        <authorList>
            <person name="Varghese N."/>
            <person name="Submissions S."/>
        </authorList>
    </citation>
    <scope>NUCLEOTIDE SEQUENCE [LARGE SCALE GENOMIC DNA]</scope>
    <source>
        <strain evidence="15">25nlg</strain>
    </source>
</reference>
<feature type="domain" description="Orotidine 5'-phosphate decarboxylase" evidence="13">
    <location>
        <begin position="7"/>
        <end position="232"/>
    </location>
</feature>
<dbReference type="NCBIfam" id="NF001273">
    <property type="entry name" value="PRK00230.1"/>
    <property type="match status" value="1"/>
</dbReference>
<feature type="binding site" evidence="9 11">
    <location>
        <position position="35"/>
    </location>
    <ligand>
        <name>substrate</name>
    </ligand>
</feature>